<gene>
    <name evidence="1" type="ORF">EZS28_024047</name>
</gene>
<evidence type="ECO:0000313" key="2">
    <source>
        <dbReference type="Proteomes" id="UP000324800"/>
    </source>
</evidence>
<accession>A0A5J4VCX9</accession>
<organism evidence="1 2">
    <name type="scientific">Streblomastix strix</name>
    <dbReference type="NCBI Taxonomy" id="222440"/>
    <lineage>
        <taxon>Eukaryota</taxon>
        <taxon>Metamonada</taxon>
        <taxon>Preaxostyla</taxon>
        <taxon>Oxymonadida</taxon>
        <taxon>Streblomastigidae</taxon>
        <taxon>Streblomastix</taxon>
    </lineage>
</organism>
<name>A0A5J4VCX9_9EUKA</name>
<reference evidence="1 2" key="1">
    <citation type="submission" date="2019-03" db="EMBL/GenBank/DDBJ databases">
        <title>Single cell metagenomics reveals metabolic interactions within the superorganism composed of flagellate Streblomastix strix and complex community of Bacteroidetes bacteria on its surface.</title>
        <authorList>
            <person name="Treitli S.C."/>
            <person name="Kolisko M."/>
            <person name="Husnik F."/>
            <person name="Keeling P."/>
            <person name="Hampl V."/>
        </authorList>
    </citation>
    <scope>NUCLEOTIDE SEQUENCE [LARGE SCALE GENOMIC DNA]</scope>
    <source>
        <strain evidence="1">ST1C</strain>
    </source>
</reference>
<dbReference type="Proteomes" id="UP000324800">
    <property type="component" value="Unassembled WGS sequence"/>
</dbReference>
<protein>
    <recommendedName>
        <fullName evidence="3">Alpha-type protein kinase domain-containing protein</fullName>
    </recommendedName>
</protein>
<dbReference type="EMBL" id="SNRW01007906">
    <property type="protein sequence ID" value="KAA6380426.1"/>
    <property type="molecule type" value="Genomic_DNA"/>
</dbReference>
<comment type="caution">
    <text evidence="1">The sequence shown here is derived from an EMBL/GenBank/DDBJ whole genome shotgun (WGS) entry which is preliminary data.</text>
</comment>
<proteinExistence type="predicted"/>
<dbReference type="AlphaFoldDB" id="A0A5J4VCX9"/>
<sequence length="346" mass="39893">MNYRPIIFKDVFLIELDRGEKPLFIVYDCQKGDCIANLKGDYRLIFRGQINRNQNVQELDAFAHYINMKCKEGAVLGTALGEVDKEKITIFSSEFHSHHPTLWNGEDLEMNFKWQKKFAIDHSCGILCQELKISKIRVEQDERRGTIDEIKAISNLELALEDNMQPISNIIKQLIIFCDTFKSVKEINNATGLQEPQLIFSIFKLLSNRKLELDRETQSQLFRNAIHALGIISLDDKNTQIIDRTEIFIPCILQHIQSLSEIMKDIVRWGGQYLLEISQARKRSKEQELYEKRTQNQSQALAASAVIAQQGGNVAAQIAEEMRNILALRTKIKMMKIQKQELVLVL</sequence>
<evidence type="ECO:0008006" key="3">
    <source>
        <dbReference type="Google" id="ProtNLM"/>
    </source>
</evidence>
<evidence type="ECO:0000313" key="1">
    <source>
        <dbReference type="EMBL" id="KAA6380426.1"/>
    </source>
</evidence>